<keyword evidence="2" id="KW-1015">Disulfide bond</keyword>
<feature type="chain" id="PRO_5002044758" evidence="5">
    <location>
        <begin position="19"/>
        <end position="373"/>
    </location>
</feature>
<proteinExistence type="evidence at transcript level"/>
<dbReference type="Pfam" id="PF13927">
    <property type="entry name" value="Ig_3"/>
    <property type="match status" value="1"/>
</dbReference>
<feature type="domain" description="Ig-like" evidence="6">
    <location>
        <begin position="205"/>
        <end position="306"/>
    </location>
</feature>
<dbReference type="InterPro" id="IPR003599">
    <property type="entry name" value="Ig_sub"/>
</dbReference>
<dbReference type="SMART" id="SM00408">
    <property type="entry name" value="IGc2"/>
    <property type="match status" value="2"/>
</dbReference>
<dbReference type="PANTHER" id="PTHR45080">
    <property type="entry name" value="CONTACTIN 5"/>
    <property type="match status" value="1"/>
</dbReference>
<organism evidence="7">
    <name type="scientific">Littorina littorea</name>
    <name type="common">Common periwinkle</name>
    <dbReference type="NCBI Taxonomy" id="31216"/>
    <lineage>
        <taxon>Eukaryota</taxon>
        <taxon>Metazoa</taxon>
        <taxon>Spiralia</taxon>
        <taxon>Lophotrochozoa</taxon>
        <taxon>Mollusca</taxon>
        <taxon>Gastropoda</taxon>
        <taxon>Caenogastropoda</taxon>
        <taxon>Littorinimorpha</taxon>
        <taxon>Littorinoidea</taxon>
        <taxon>Littorinidae</taxon>
        <taxon>Littorina</taxon>
    </lineage>
</organism>
<sequence length="373" mass="42167">MWQILCVVALCGLHSVQCVQLTPSQAVFTKPQGSTLQVNCSSKYSIEWKKTSGPNQGLPIREPTVATVNGANDNMSTLTLHNLEPTDSGNYRCMDDKDGDGVFLLQVLTVTHQEVQYEHLKDVMLEFVIEGHDNTEFTYKWKKGDLSVADIKVEGKQAYVEHENGSLEIKHPPRSFAGEYTCVVTYMEGAEARRIEIPVKYYATPKVIPFDKSKNLVQDEVLVIECRVLGYPKPKVTWYKEEKPIMEGEDNRYKFLTADTYNGEPMENAKLQLDSVDFDDGGKYICKATYLEKWPQFNSTQEILVRVKDKLAALWPFLGIVAEVVILCTIIFIYEKKRNKDAAEDEDPNQDGAAPEKKSEGVRHRGSANNPRA</sequence>
<evidence type="ECO:0000313" key="7">
    <source>
        <dbReference type="EMBL" id="AJA37864.1"/>
    </source>
</evidence>
<feature type="compositionally biased region" description="Basic and acidic residues" evidence="3">
    <location>
        <begin position="354"/>
        <end position="363"/>
    </location>
</feature>
<dbReference type="GO" id="GO:0005886">
    <property type="term" value="C:plasma membrane"/>
    <property type="evidence" value="ECO:0007669"/>
    <property type="project" value="TreeGrafter"/>
</dbReference>
<keyword evidence="4" id="KW-0472">Membrane</keyword>
<keyword evidence="7" id="KW-0430">Lectin</keyword>
<dbReference type="AlphaFoldDB" id="A0A0A7RPV7"/>
<dbReference type="InterPro" id="IPR003598">
    <property type="entry name" value="Ig_sub2"/>
</dbReference>
<evidence type="ECO:0000259" key="6">
    <source>
        <dbReference type="PROSITE" id="PS50835"/>
    </source>
</evidence>
<feature type="domain" description="Ig-like" evidence="6">
    <location>
        <begin position="1"/>
        <end position="93"/>
    </location>
</feature>
<evidence type="ECO:0000256" key="5">
    <source>
        <dbReference type="SAM" id="SignalP"/>
    </source>
</evidence>
<dbReference type="EMBL" id="KM892450">
    <property type="protein sequence ID" value="AJA37864.1"/>
    <property type="molecule type" value="mRNA"/>
</dbReference>
<feature type="signal peptide" evidence="5">
    <location>
        <begin position="1"/>
        <end position="18"/>
    </location>
</feature>
<dbReference type="InterPro" id="IPR013783">
    <property type="entry name" value="Ig-like_fold"/>
</dbReference>
<keyword evidence="1 5" id="KW-0732">Signal</keyword>
<accession>A0A0A7RPV7</accession>
<dbReference type="SMART" id="SM00409">
    <property type="entry name" value="IG"/>
    <property type="match status" value="3"/>
</dbReference>
<dbReference type="SUPFAM" id="SSF48726">
    <property type="entry name" value="Immunoglobulin"/>
    <property type="match status" value="3"/>
</dbReference>
<keyword evidence="4" id="KW-1133">Transmembrane helix</keyword>
<dbReference type="PROSITE" id="PS50835">
    <property type="entry name" value="IG_LIKE"/>
    <property type="match status" value="2"/>
</dbReference>
<evidence type="ECO:0000256" key="1">
    <source>
        <dbReference type="ARBA" id="ARBA00022729"/>
    </source>
</evidence>
<dbReference type="InterPro" id="IPR007110">
    <property type="entry name" value="Ig-like_dom"/>
</dbReference>
<dbReference type="InterPro" id="IPR036179">
    <property type="entry name" value="Ig-like_dom_sf"/>
</dbReference>
<evidence type="ECO:0000256" key="4">
    <source>
        <dbReference type="SAM" id="Phobius"/>
    </source>
</evidence>
<feature type="region of interest" description="Disordered" evidence="3">
    <location>
        <begin position="340"/>
        <end position="373"/>
    </location>
</feature>
<dbReference type="InterPro" id="IPR050958">
    <property type="entry name" value="Cell_Adh-Cytoskel_Orgn"/>
</dbReference>
<dbReference type="GO" id="GO:0007156">
    <property type="term" value="P:homophilic cell adhesion via plasma membrane adhesion molecules"/>
    <property type="evidence" value="ECO:0007669"/>
    <property type="project" value="TreeGrafter"/>
</dbReference>
<evidence type="ECO:0000256" key="3">
    <source>
        <dbReference type="SAM" id="MobiDB-lite"/>
    </source>
</evidence>
<keyword evidence="4" id="KW-0812">Transmembrane</keyword>
<evidence type="ECO:0000256" key="2">
    <source>
        <dbReference type="ARBA" id="ARBA00023157"/>
    </source>
</evidence>
<reference evidence="7" key="1">
    <citation type="journal article" date="2015" name="Dev. Comp. Immunol.">
        <title>Lectin-like molecules in transcriptome of Littorina littorea hemocytes.</title>
        <authorList>
            <person name="Gorbushin A.M."/>
            <person name="Borisova E.A."/>
        </authorList>
    </citation>
    <scope>NUCLEOTIDE SEQUENCE</scope>
</reference>
<dbReference type="Gene3D" id="2.60.40.10">
    <property type="entry name" value="Immunoglobulins"/>
    <property type="match status" value="3"/>
</dbReference>
<protein>
    <submittedName>
        <fullName evidence="7">I-type lectin-like protein 4</fullName>
    </submittedName>
</protein>
<name>A0A0A7RPV7_LITLI</name>
<dbReference type="GO" id="GO:0030246">
    <property type="term" value="F:carbohydrate binding"/>
    <property type="evidence" value="ECO:0007669"/>
    <property type="project" value="UniProtKB-KW"/>
</dbReference>
<feature type="transmembrane region" description="Helical" evidence="4">
    <location>
        <begin position="313"/>
        <end position="334"/>
    </location>
</feature>
<dbReference type="PANTHER" id="PTHR45080:SF8">
    <property type="entry name" value="IG-LIKE DOMAIN-CONTAINING PROTEIN"/>
    <property type="match status" value="1"/>
</dbReference>
<dbReference type="CDD" id="cd00096">
    <property type="entry name" value="Ig"/>
    <property type="match status" value="2"/>
</dbReference>